<dbReference type="STRING" id="3827.A0A1S2XJY3"/>
<dbReference type="PANTHER" id="PTHR11728:SF1">
    <property type="entry name" value="GLYCEROL-3-PHOSPHATE DEHYDROGENASE [NAD(+)] 2, CHLOROPLASTIC"/>
    <property type="match status" value="1"/>
</dbReference>
<dbReference type="RefSeq" id="XP_004490503.1">
    <property type="nucleotide sequence ID" value="XM_004490446.2"/>
</dbReference>
<dbReference type="PROSITE" id="PS00957">
    <property type="entry name" value="NAD_G3PDH"/>
    <property type="match status" value="1"/>
</dbReference>
<keyword evidence="10" id="KW-0443">Lipid metabolism</keyword>
<evidence type="ECO:0000256" key="5">
    <source>
        <dbReference type="ARBA" id="ARBA00022528"/>
    </source>
</evidence>
<dbReference type="GO" id="GO:0009507">
    <property type="term" value="C:chloroplast"/>
    <property type="evidence" value="ECO:0007669"/>
    <property type="project" value="UniProtKB-SubCell"/>
</dbReference>
<comment type="subcellular location">
    <subcellularLocation>
        <location evidence="1">Plastid</location>
        <location evidence="1">Chloroplast</location>
    </subcellularLocation>
</comment>
<evidence type="ECO:0000256" key="14">
    <source>
        <dbReference type="ARBA" id="ARBA00037925"/>
    </source>
</evidence>
<dbReference type="OrthoDB" id="10263760at2759"/>
<dbReference type="InterPro" id="IPR036291">
    <property type="entry name" value="NAD(P)-bd_dom_sf"/>
</dbReference>
<evidence type="ECO:0000256" key="12">
    <source>
        <dbReference type="ARBA" id="ARBA00023264"/>
    </source>
</evidence>
<dbReference type="NCBIfam" id="NF000942">
    <property type="entry name" value="PRK00094.1-4"/>
    <property type="match status" value="1"/>
</dbReference>
<evidence type="ECO:0000313" key="20">
    <source>
        <dbReference type="Proteomes" id="UP000087171"/>
    </source>
</evidence>
<evidence type="ECO:0000259" key="19">
    <source>
        <dbReference type="Pfam" id="PF07479"/>
    </source>
</evidence>
<keyword evidence="7" id="KW-0809">Transit peptide</keyword>
<gene>
    <name evidence="21" type="primary">LOC101497678</name>
</gene>
<name>A0A1S2XJY3_CICAR</name>
<evidence type="ECO:0000256" key="16">
    <source>
        <dbReference type="RuleBase" id="RU000437"/>
    </source>
</evidence>
<dbReference type="AlphaFoldDB" id="A0A1S2XJY3"/>
<dbReference type="GeneID" id="101497678"/>
<keyword evidence="6" id="KW-0934">Plastid</keyword>
<keyword evidence="5" id="KW-0150">Chloroplast</keyword>
<evidence type="ECO:0000256" key="3">
    <source>
        <dbReference type="ARBA" id="ARBA00011009"/>
    </source>
</evidence>
<evidence type="ECO:0000256" key="9">
    <source>
        <dbReference type="ARBA" id="ARBA00023027"/>
    </source>
</evidence>
<evidence type="ECO:0000256" key="7">
    <source>
        <dbReference type="ARBA" id="ARBA00022946"/>
    </source>
</evidence>
<dbReference type="GO" id="GO:0051287">
    <property type="term" value="F:NAD binding"/>
    <property type="evidence" value="ECO:0007669"/>
    <property type="project" value="UniProtKB-UniRule"/>
</dbReference>
<evidence type="ECO:0000259" key="18">
    <source>
        <dbReference type="Pfam" id="PF01210"/>
    </source>
</evidence>
<organism evidence="20 21">
    <name type="scientific">Cicer arietinum</name>
    <name type="common">Chickpea</name>
    <name type="synonym">Garbanzo</name>
    <dbReference type="NCBI Taxonomy" id="3827"/>
    <lineage>
        <taxon>Eukaryota</taxon>
        <taxon>Viridiplantae</taxon>
        <taxon>Streptophyta</taxon>
        <taxon>Embryophyta</taxon>
        <taxon>Tracheophyta</taxon>
        <taxon>Spermatophyta</taxon>
        <taxon>Magnoliopsida</taxon>
        <taxon>eudicotyledons</taxon>
        <taxon>Gunneridae</taxon>
        <taxon>Pentapetalae</taxon>
        <taxon>rosids</taxon>
        <taxon>fabids</taxon>
        <taxon>Fabales</taxon>
        <taxon>Fabaceae</taxon>
        <taxon>Papilionoideae</taxon>
        <taxon>50 kb inversion clade</taxon>
        <taxon>NPAAA clade</taxon>
        <taxon>Hologalegina</taxon>
        <taxon>IRL clade</taxon>
        <taxon>Cicereae</taxon>
        <taxon>Cicer</taxon>
    </lineage>
</organism>
<reference evidence="20" key="1">
    <citation type="journal article" date="2013" name="Nat. Biotechnol.">
        <title>Draft genome sequence of chickpea (Cicer arietinum) provides a resource for trait improvement.</title>
        <authorList>
            <person name="Varshney R.K."/>
            <person name="Song C."/>
            <person name="Saxena R.K."/>
            <person name="Azam S."/>
            <person name="Yu S."/>
            <person name="Sharpe A.G."/>
            <person name="Cannon S."/>
            <person name="Baek J."/>
            <person name="Rosen B.D."/>
            <person name="Tar'an B."/>
            <person name="Millan T."/>
            <person name="Zhang X."/>
            <person name="Ramsay L.D."/>
            <person name="Iwata A."/>
            <person name="Wang Y."/>
            <person name="Nelson W."/>
            <person name="Farmer A.D."/>
            <person name="Gaur P.M."/>
            <person name="Soderlund C."/>
            <person name="Penmetsa R.V."/>
            <person name="Xu C."/>
            <person name="Bharti A.K."/>
            <person name="He W."/>
            <person name="Winter P."/>
            <person name="Zhao S."/>
            <person name="Hane J.K."/>
            <person name="Carrasquilla-Garcia N."/>
            <person name="Condie J.A."/>
            <person name="Upadhyaya H.D."/>
            <person name="Luo M.C."/>
            <person name="Thudi M."/>
            <person name="Gowda C.L."/>
            <person name="Singh N.P."/>
            <person name="Lichtenzveig J."/>
            <person name="Gali K.K."/>
            <person name="Rubio J."/>
            <person name="Nadarajan N."/>
            <person name="Dolezel J."/>
            <person name="Bansal K.C."/>
            <person name="Xu X."/>
            <person name="Edwards D."/>
            <person name="Zhang G."/>
            <person name="Kahl G."/>
            <person name="Gil J."/>
            <person name="Singh K.B."/>
            <person name="Datta S.K."/>
            <person name="Jackson S.A."/>
            <person name="Wang J."/>
            <person name="Cook D.R."/>
        </authorList>
    </citation>
    <scope>NUCLEOTIDE SEQUENCE [LARGE SCALE GENOMIC DNA]</scope>
    <source>
        <strain evidence="20">cv. CDC Frontier</strain>
    </source>
</reference>
<dbReference type="FunFam" id="3.40.50.720:FF:000019">
    <property type="entry name" value="Glycerol-3-phosphate dehydrogenase [NAD(P)+]"/>
    <property type="match status" value="1"/>
</dbReference>
<evidence type="ECO:0000256" key="13">
    <source>
        <dbReference type="ARBA" id="ARBA00025707"/>
    </source>
</evidence>
<evidence type="ECO:0000313" key="21">
    <source>
        <dbReference type="RefSeq" id="XP_004490503.1"/>
    </source>
</evidence>
<keyword evidence="11" id="KW-0594">Phospholipid biosynthesis</keyword>
<dbReference type="EC" id="1.1.1.8" evidence="17"/>
<comment type="pathway">
    <text evidence="14">Membrane lipid metabolism; glycerophospholipid metabolism.</text>
</comment>
<dbReference type="Gene3D" id="1.10.1040.10">
    <property type="entry name" value="N-(1-d-carboxylethyl)-l-norvaline Dehydrogenase, domain 2"/>
    <property type="match status" value="1"/>
</dbReference>
<keyword evidence="4" id="KW-0444">Lipid biosynthesis</keyword>
<dbReference type="GO" id="GO:0046168">
    <property type="term" value="P:glycerol-3-phosphate catabolic process"/>
    <property type="evidence" value="ECO:0007669"/>
    <property type="project" value="UniProtKB-UniRule"/>
</dbReference>
<dbReference type="InterPro" id="IPR006109">
    <property type="entry name" value="G3P_DH_NAD-dep_C"/>
</dbReference>
<dbReference type="InterPro" id="IPR011128">
    <property type="entry name" value="G3P_DH_NAD-dep_N"/>
</dbReference>
<dbReference type="InterPro" id="IPR008927">
    <property type="entry name" value="6-PGluconate_DH-like_C_sf"/>
</dbReference>
<dbReference type="GO" id="GO:0008654">
    <property type="term" value="P:phospholipid biosynthetic process"/>
    <property type="evidence" value="ECO:0007669"/>
    <property type="project" value="UniProtKB-KW"/>
</dbReference>
<dbReference type="GO" id="GO:0005829">
    <property type="term" value="C:cytosol"/>
    <property type="evidence" value="ECO:0007669"/>
    <property type="project" value="TreeGrafter"/>
</dbReference>
<dbReference type="PaxDb" id="3827-XP_004490503.1"/>
<reference evidence="21" key="2">
    <citation type="submission" date="2025-08" db="UniProtKB">
        <authorList>
            <consortium name="RefSeq"/>
        </authorList>
    </citation>
    <scope>IDENTIFICATION</scope>
    <source>
        <tissue evidence="21">Etiolated seedlings</tissue>
    </source>
</reference>
<evidence type="ECO:0000256" key="17">
    <source>
        <dbReference type="RuleBase" id="RU361243"/>
    </source>
</evidence>
<feature type="domain" description="Glycerol-3-phosphate dehydrogenase NAD-dependent C-terminal" evidence="19">
    <location>
        <begin position="296"/>
        <end position="436"/>
    </location>
</feature>
<comment type="similarity">
    <text evidence="3 16">Belongs to the NAD-dependent glycerol-3-phosphate dehydrogenase family.</text>
</comment>
<dbReference type="GO" id="GO:0005975">
    <property type="term" value="P:carbohydrate metabolic process"/>
    <property type="evidence" value="ECO:0007669"/>
    <property type="project" value="InterPro"/>
</dbReference>
<dbReference type="GO" id="GO:0141152">
    <property type="term" value="F:glycerol-3-phosphate dehydrogenase (NAD+) activity"/>
    <property type="evidence" value="ECO:0007669"/>
    <property type="project" value="UniProtKB-UniRule"/>
</dbReference>
<dbReference type="HAMAP" id="MF_00394">
    <property type="entry name" value="NAD_Glyc3P_dehydrog"/>
    <property type="match status" value="1"/>
</dbReference>
<evidence type="ECO:0000256" key="1">
    <source>
        <dbReference type="ARBA" id="ARBA00004229"/>
    </source>
</evidence>
<keyword evidence="20" id="KW-1185">Reference proteome</keyword>
<comment type="pathway">
    <text evidence="13">Phospholipid metabolism.</text>
</comment>
<proteinExistence type="inferred from homology"/>
<dbReference type="SUPFAM" id="SSF51735">
    <property type="entry name" value="NAD(P)-binding Rossmann-fold domains"/>
    <property type="match status" value="1"/>
</dbReference>
<dbReference type="Pfam" id="PF07479">
    <property type="entry name" value="NAD_Gly3P_dh_C"/>
    <property type="match status" value="1"/>
</dbReference>
<dbReference type="NCBIfam" id="NF000940">
    <property type="entry name" value="PRK00094.1-2"/>
    <property type="match status" value="1"/>
</dbReference>
<dbReference type="eggNOG" id="KOG2711">
    <property type="taxonomic scope" value="Eukaryota"/>
</dbReference>
<evidence type="ECO:0000256" key="10">
    <source>
        <dbReference type="ARBA" id="ARBA00023098"/>
    </source>
</evidence>
<dbReference type="KEGG" id="cam:101497678"/>
<evidence type="ECO:0000256" key="11">
    <source>
        <dbReference type="ARBA" id="ARBA00023209"/>
    </source>
</evidence>
<dbReference type="Proteomes" id="UP000087171">
    <property type="component" value="Chromosome Ca2"/>
</dbReference>
<feature type="domain" description="Glycerol-3-phosphate dehydrogenase NAD-dependent N-terminal" evidence="18">
    <location>
        <begin position="117"/>
        <end position="276"/>
    </location>
</feature>
<comment type="catalytic activity">
    <reaction evidence="15 17">
        <text>sn-glycerol 3-phosphate + NAD(+) = dihydroxyacetone phosphate + NADH + H(+)</text>
        <dbReference type="Rhea" id="RHEA:11092"/>
        <dbReference type="ChEBI" id="CHEBI:15378"/>
        <dbReference type="ChEBI" id="CHEBI:57540"/>
        <dbReference type="ChEBI" id="CHEBI:57597"/>
        <dbReference type="ChEBI" id="CHEBI:57642"/>
        <dbReference type="ChEBI" id="CHEBI:57945"/>
        <dbReference type="EC" id="1.1.1.8"/>
    </reaction>
</comment>
<accession>A0A1S2XJY3</accession>
<dbReference type="InterPro" id="IPR013328">
    <property type="entry name" value="6PGD_dom2"/>
</dbReference>
<dbReference type="InterPro" id="IPR006168">
    <property type="entry name" value="G3P_DH_NAD-dep"/>
</dbReference>
<evidence type="ECO:0000256" key="8">
    <source>
        <dbReference type="ARBA" id="ARBA00023002"/>
    </source>
</evidence>
<sequence length="448" mass="48775">MASVISKPSSHSHSHYSTTNPLFSSSKFHYYLHNNASKFYAFPSKSTISVTLTHPPSRATNDFHSFSTQESDPVMESDIDPTRDRRRVVRVAWEKLVRWSRSWRSKSNTDVLQRTNKVVVLGGGSFGTAMAAHVADRKDQLEVVMLVRDPQVCSSINERRCNCNYFPNHRLPENVVATTDAKSALHNADYCFHAVPVQFSAAFLESVADYVDPGLPFISLSKGLELNTLRTMAQVIPQALRNPRQPFVALSGPSFALEIMNKLPTAMVVASKDQKLANAVQQLLASNHLRISTSSDVTGVEIAGALKNVLAIAAGIVVGMNLGNNSMAALVSQGCSEIRWLATKMGAKPTTITGLSGTGDIMLTCFVDLSRNRTVGVRLGSGEKLENILNSMNQVAEGVSTAGAVIALAQKYNVKMPVLTAVARIIDNELTPKKAVYELMSLPQVEEV</sequence>
<evidence type="ECO:0000256" key="15">
    <source>
        <dbReference type="ARBA" id="ARBA00048683"/>
    </source>
</evidence>
<dbReference type="PRINTS" id="PR00077">
    <property type="entry name" value="GPDHDRGNASE"/>
</dbReference>
<dbReference type="Gene3D" id="3.40.50.720">
    <property type="entry name" value="NAD(P)-binding Rossmann-like Domain"/>
    <property type="match status" value="1"/>
</dbReference>
<dbReference type="Pfam" id="PF01210">
    <property type="entry name" value="NAD_Gly3P_dh_N"/>
    <property type="match status" value="1"/>
</dbReference>
<keyword evidence="9 16" id="KW-0520">NAD</keyword>
<comment type="pathway">
    <text evidence="2">Lipid metabolism.</text>
</comment>
<dbReference type="SUPFAM" id="SSF48179">
    <property type="entry name" value="6-phosphogluconate dehydrogenase C-terminal domain-like"/>
    <property type="match status" value="1"/>
</dbReference>
<protein>
    <recommendedName>
        <fullName evidence="17">Glycerol-3-phosphate dehydrogenase [NAD(+)]</fullName>
        <ecNumber evidence="17">1.1.1.8</ecNumber>
    </recommendedName>
</protein>
<dbReference type="PANTHER" id="PTHR11728">
    <property type="entry name" value="GLYCEROL-3-PHOSPHATE DEHYDROGENASE"/>
    <property type="match status" value="1"/>
</dbReference>
<dbReference type="FunFam" id="1.10.1040.10:FF:000031">
    <property type="entry name" value="Glycerol-3-phosphate dehydrogenase (NAD(P)(+))"/>
    <property type="match status" value="1"/>
</dbReference>
<keyword evidence="8 16" id="KW-0560">Oxidoreductase</keyword>
<evidence type="ECO:0000256" key="6">
    <source>
        <dbReference type="ARBA" id="ARBA00022640"/>
    </source>
</evidence>
<evidence type="ECO:0000256" key="4">
    <source>
        <dbReference type="ARBA" id="ARBA00022516"/>
    </source>
</evidence>
<evidence type="ECO:0000256" key="2">
    <source>
        <dbReference type="ARBA" id="ARBA00005189"/>
    </source>
</evidence>
<keyword evidence="12" id="KW-1208">Phospholipid metabolism</keyword>